<dbReference type="GO" id="GO:0003677">
    <property type="term" value="F:DNA binding"/>
    <property type="evidence" value="ECO:0007669"/>
    <property type="project" value="InterPro"/>
</dbReference>
<dbReference type="SUPFAM" id="SSF56349">
    <property type="entry name" value="DNA breaking-rejoining enzymes"/>
    <property type="match status" value="1"/>
</dbReference>
<evidence type="ECO:0000256" key="1">
    <source>
        <dbReference type="ARBA" id="ARBA00023172"/>
    </source>
</evidence>
<name>A0A3M2LPG5_9ACTN</name>
<dbReference type="AlphaFoldDB" id="A0A3M2LPG5"/>
<feature type="region of interest" description="Disordered" evidence="2">
    <location>
        <begin position="1"/>
        <end position="103"/>
    </location>
</feature>
<organism evidence="4 5">
    <name type="scientific">Actinomadura harenae</name>
    <dbReference type="NCBI Taxonomy" id="2483351"/>
    <lineage>
        <taxon>Bacteria</taxon>
        <taxon>Bacillati</taxon>
        <taxon>Actinomycetota</taxon>
        <taxon>Actinomycetes</taxon>
        <taxon>Streptosporangiales</taxon>
        <taxon>Thermomonosporaceae</taxon>
        <taxon>Actinomadura</taxon>
    </lineage>
</organism>
<dbReference type="Gene3D" id="1.10.443.10">
    <property type="entry name" value="Intergrase catalytic core"/>
    <property type="match status" value="1"/>
</dbReference>
<dbReference type="InterPro" id="IPR011010">
    <property type="entry name" value="DNA_brk_join_enz"/>
</dbReference>
<sequence>MANLGRVLRLRRAPHRARHPRHAHRLRPLGLDAGPRPLHHRHPARRHRHHPRRPRPPHRPRRHRRGPQGPQGRTAAGCRGRGAEPRTRASPRDHPAATSRVSEACPDSLAGLRDRALLLVGFGMAARRHELSGLRAADVTRHPEGLQVRTRFGKKGGRTVTINPGRHELTDPLRAWAEWRTAVPGNPTDPALQRVDRWGCLRGGMTDHAVNERVTVCAERADLEGLTGHSLRAGLATVSRRAGKPLEVIADQGGWTRNSAALMGYIRSVDQWVDNATADIGL</sequence>
<keyword evidence="5" id="KW-1185">Reference proteome</keyword>
<protein>
    <recommendedName>
        <fullName evidence="3">Tyr recombinase domain-containing protein</fullName>
    </recommendedName>
</protein>
<feature type="compositionally biased region" description="Basic and acidic residues" evidence="2">
    <location>
        <begin position="81"/>
        <end position="95"/>
    </location>
</feature>
<dbReference type="InterPro" id="IPR013762">
    <property type="entry name" value="Integrase-like_cat_sf"/>
</dbReference>
<evidence type="ECO:0000313" key="4">
    <source>
        <dbReference type="EMBL" id="RMI39297.1"/>
    </source>
</evidence>
<dbReference type="PROSITE" id="PS51898">
    <property type="entry name" value="TYR_RECOMBINASE"/>
    <property type="match status" value="1"/>
</dbReference>
<dbReference type="Proteomes" id="UP000282674">
    <property type="component" value="Unassembled WGS sequence"/>
</dbReference>
<dbReference type="EMBL" id="RFFG01000070">
    <property type="protein sequence ID" value="RMI39297.1"/>
    <property type="molecule type" value="Genomic_DNA"/>
</dbReference>
<comment type="caution">
    <text evidence="4">The sequence shown here is derived from an EMBL/GenBank/DDBJ whole genome shotgun (WGS) entry which is preliminary data.</text>
</comment>
<feature type="domain" description="Tyr recombinase" evidence="3">
    <location>
        <begin position="85"/>
        <end position="278"/>
    </location>
</feature>
<dbReference type="RefSeq" id="WP_122197837.1">
    <property type="nucleotide sequence ID" value="NZ_JBHSKC010000040.1"/>
</dbReference>
<reference evidence="4 5" key="1">
    <citation type="submission" date="2018-10" db="EMBL/GenBank/DDBJ databases">
        <title>Isolation from soil.</title>
        <authorList>
            <person name="Hu J."/>
        </authorList>
    </citation>
    <scope>NUCLEOTIDE SEQUENCE [LARGE SCALE GENOMIC DNA]</scope>
    <source>
        <strain evidence="4 5">NEAU-Ht49</strain>
    </source>
</reference>
<evidence type="ECO:0000259" key="3">
    <source>
        <dbReference type="PROSITE" id="PS51898"/>
    </source>
</evidence>
<proteinExistence type="predicted"/>
<keyword evidence="1" id="KW-0233">DNA recombination</keyword>
<evidence type="ECO:0000256" key="2">
    <source>
        <dbReference type="SAM" id="MobiDB-lite"/>
    </source>
</evidence>
<dbReference type="GO" id="GO:0015074">
    <property type="term" value="P:DNA integration"/>
    <property type="evidence" value="ECO:0007669"/>
    <property type="project" value="InterPro"/>
</dbReference>
<dbReference type="GO" id="GO:0006310">
    <property type="term" value="P:DNA recombination"/>
    <property type="evidence" value="ECO:0007669"/>
    <property type="project" value="UniProtKB-KW"/>
</dbReference>
<dbReference type="InterPro" id="IPR002104">
    <property type="entry name" value="Integrase_catalytic"/>
</dbReference>
<gene>
    <name evidence="4" type="ORF">EBO15_30055</name>
</gene>
<accession>A0A3M2LPG5</accession>
<feature type="compositionally biased region" description="Basic residues" evidence="2">
    <location>
        <begin position="8"/>
        <end position="27"/>
    </location>
</feature>
<feature type="compositionally biased region" description="Basic residues" evidence="2">
    <location>
        <begin position="37"/>
        <end position="66"/>
    </location>
</feature>
<dbReference type="Pfam" id="PF00589">
    <property type="entry name" value="Phage_integrase"/>
    <property type="match status" value="1"/>
</dbReference>
<evidence type="ECO:0000313" key="5">
    <source>
        <dbReference type="Proteomes" id="UP000282674"/>
    </source>
</evidence>